<feature type="coiled-coil region" evidence="1">
    <location>
        <begin position="196"/>
        <end position="223"/>
    </location>
</feature>
<accession>A0A0F0CPL1</accession>
<evidence type="ECO:0000256" key="1">
    <source>
        <dbReference type="SAM" id="Coils"/>
    </source>
</evidence>
<keyword evidence="2" id="KW-0812">Transmembrane</keyword>
<keyword evidence="1" id="KW-0175">Coiled coil</keyword>
<proteinExistence type="predicted"/>
<dbReference type="AlphaFoldDB" id="A0A0F0CPL1"/>
<keyword evidence="4" id="KW-1185">Reference proteome</keyword>
<sequence>METRKEMFLVRLGKFVWVKVVAVIVAGLFLYQDIVWAGGEEVLSKAFSPQAAGLGAPLAQVERANRNIDIPYNMATKGEVFSGKDDRMIFHIQDAHASLSAQYSIVELLDNLSKNYNLDLIALEGASGYIDTSILKTFPDEKIKKGTAEYLMKEGRLGATEFFSVTREKNIPLYGIENNELYQKNVQDFCVVVENRTKLIEMLDKLLSQLKRMEKKIYSVELNIFNNIAWEHKEKKITFSKYWESVRAFVKKYNVDITKYQEADRLIGLIEDEKAIDFNKANAERHELVRVLNEKITKKDLEVLVQKSVEFKEEKISAFAFHLYLAVLAETYSVDINNYKNLARFIKYISGYDRLNIFALYNELELLENTLRVKLYRTKDEEALYETMVLIYMLKKLYSMELTNNDYSVIDRNMVFYNAENISGFIKSSCEKYGIIITVGYDINEILSGMKGALEFYKTAESRDRVMIENTVNKMSRENKKVAALVTGGYHTEGLTKLMKENGLSYLVIVPKFEAGKERPYVAVLTNKVRPYEKLLESGKYNIAVGAYFAHGDMEKFREVAALTLGGARYDGKSHKSIIPLWVSAYESVYCGGTEEQKKNRFSSQKFKEMLESIEIVKREKNISVIFYDENGEKIEMQVIKNQNGGVKLKGLQNEEEQKKIVSSIDLSEILTEELLYKIIHEKNAMGLTSRVLLDILKAEGLLPQDWKGAENDYKLLDSFTDKITEKYIWLQFTINKIYMRVSIEKYLMGSGDITELMKIVAQDIAEYKTIMGYGVSINAPFERIWTDTYEEFYSGRSQQMDASSRFTPDEFQSCPVNV</sequence>
<evidence type="ECO:0000313" key="4">
    <source>
        <dbReference type="Proteomes" id="UP000033428"/>
    </source>
</evidence>
<gene>
    <name evidence="3" type="ORF">OMAG_000899</name>
</gene>
<feature type="transmembrane region" description="Helical" evidence="2">
    <location>
        <begin position="12"/>
        <end position="31"/>
    </location>
</feature>
<keyword evidence="2" id="KW-0472">Membrane</keyword>
<evidence type="ECO:0000256" key="2">
    <source>
        <dbReference type="SAM" id="Phobius"/>
    </source>
</evidence>
<protein>
    <submittedName>
        <fullName evidence="3">Uncharacterized protein</fullName>
    </submittedName>
</protein>
<evidence type="ECO:0000313" key="3">
    <source>
        <dbReference type="EMBL" id="KJJ85187.1"/>
    </source>
</evidence>
<name>A0A0F0CPL1_9BACT</name>
<organism evidence="3 4">
    <name type="scientific">Candidatus Omnitrophus magneticus</name>
    <dbReference type="NCBI Taxonomy" id="1609969"/>
    <lineage>
        <taxon>Bacteria</taxon>
        <taxon>Pseudomonadati</taxon>
        <taxon>Candidatus Omnitrophota</taxon>
        <taxon>Candidatus Omnitrophus</taxon>
    </lineage>
</organism>
<dbReference type="Proteomes" id="UP000033428">
    <property type="component" value="Unassembled WGS sequence"/>
</dbReference>
<comment type="caution">
    <text evidence="3">The sequence shown here is derived from an EMBL/GenBank/DDBJ whole genome shotgun (WGS) entry which is preliminary data.</text>
</comment>
<keyword evidence="2" id="KW-1133">Transmembrane helix</keyword>
<dbReference type="EMBL" id="JYNY01000203">
    <property type="protein sequence ID" value="KJJ85187.1"/>
    <property type="molecule type" value="Genomic_DNA"/>
</dbReference>
<reference evidence="3 4" key="1">
    <citation type="submission" date="2015-02" db="EMBL/GenBank/DDBJ databases">
        <title>Single-cell genomics of uncultivated deep-branching MTB reveals a conserved set of magnetosome genes.</title>
        <authorList>
            <person name="Kolinko S."/>
            <person name="Richter M."/>
            <person name="Glockner F.O."/>
            <person name="Brachmann A."/>
            <person name="Schuler D."/>
        </authorList>
    </citation>
    <scope>NUCLEOTIDE SEQUENCE [LARGE SCALE GENOMIC DNA]</scope>
    <source>
        <strain evidence="3">SKK-01</strain>
    </source>
</reference>